<keyword evidence="4" id="KW-0808">Transferase</keyword>
<feature type="transmembrane region" description="Helical" evidence="13">
    <location>
        <begin position="267"/>
        <end position="290"/>
    </location>
</feature>
<dbReference type="PANTHER" id="PTHR34220">
    <property type="entry name" value="SENSOR HISTIDINE KINASE YPDA"/>
    <property type="match status" value="1"/>
</dbReference>
<comment type="caution">
    <text evidence="15">The sequence shown here is derived from an EMBL/GenBank/DDBJ whole genome shotgun (WGS) entry which is preliminary data.</text>
</comment>
<dbReference type="RefSeq" id="WP_149171545.1">
    <property type="nucleotide sequence ID" value="NZ_VTOY01000005.1"/>
</dbReference>
<keyword evidence="12" id="KW-0175">Coiled coil</keyword>
<keyword evidence="10" id="KW-0902">Two-component regulatory system</keyword>
<evidence type="ECO:0000256" key="6">
    <source>
        <dbReference type="ARBA" id="ARBA00022741"/>
    </source>
</evidence>
<dbReference type="PROSITE" id="PS50885">
    <property type="entry name" value="HAMP"/>
    <property type="match status" value="1"/>
</dbReference>
<evidence type="ECO:0000256" key="11">
    <source>
        <dbReference type="ARBA" id="ARBA00023136"/>
    </source>
</evidence>
<dbReference type="OrthoDB" id="9809348at2"/>
<evidence type="ECO:0000313" key="16">
    <source>
        <dbReference type="Proteomes" id="UP000323646"/>
    </source>
</evidence>
<dbReference type="Pfam" id="PF06580">
    <property type="entry name" value="His_kinase"/>
    <property type="match status" value="1"/>
</dbReference>
<dbReference type="Gene3D" id="3.30.565.10">
    <property type="entry name" value="Histidine kinase-like ATPase, C-terminal domain"/>
    <property type="match status" value="1"/>
</dbReference>
<comment type="subcellular location">
    <subcellularLocation>
        <location evidence="1">Cell membrane</location>
        <topology evidence="1">Multi-pass membrane protein</topology>
    </subcellularLocation>
</comment>
<evidence type="ECO:0000313" key="15">
    <source>
        <dbReference type="EMBL" id="TYZ22626.1"/>
    </source>
</evidence>
<feature type="coiled-coil region" evidence="12">
    <location>
        <begin position="334"/>
        <end position="366"/>
    </location>
</feature>
<evidence type="ECO:0000256" key="8">
    <source>
        <dbReference type="ARBA" id="ARBA00022840"/>
    </source>
</evidence>
<keyword evidence="16" id="KW-1185">Reference proteome</keyword>
<evidence type="ECO:0000256" key="1">
    <source>
        <dbReference type="ARBA" id="ARBA00004651"/>
    </source>
</evidence>
<dbReference type="Pfam" id="PF02518">
    <property type="entry name" value="HATPase_c"/>
    <property type="match status" value="1"/>
</dbReference>
<keyword evidence="11 13" id="KW-0472">Membrane</keyword>
<dbReference type="InterPro" id="IPR003660">
    <property type="entry name" value="HAMP_dom"/>
</dbReference>
<evidence type="ECO:0000256" key="12">
    <source>
        <dbReference type="SAM" id="Coils"/>
    </source>
</evidence>
<dbReference type="InterPro" id="IPR010559">
    <property type="entry name" value="Sig_transdc_His_kin_internal"/>
</dbReference>
<keyword evidence="2" id="KW-1003">Cell membrane</keyword>
<dbReference type="InterPro" id="IPR036890">
    <property type="entry name" value="HATPase_C_sf"/>
</dbReference>
<keyword evidence="6" id="KW-0547">Nucleotide-binding</keyword>
<keyword evidence="7 15" id="KW-0418">Kinase</keyword>
<protein>
    <submittedName>
        <fullName evidence="15">Sensor histidine kinase</fullName>
    </submittedName>
</protein>
<evidence type="ECO:0000256" key="13">
    <source>
        <dbReference type="SAM" id="Phobius"/>
    </source>
</evidence>
<dbReference type="InterPro" id="IPR050640">
    <property type="entry name" value="Bact_2-comp_sensor_kinase"/>
</dbReference>
<dbReference type="GO" id="GO:0005886">
    <property type="term" value="C:plasma membrane"/>
    <property type="evidence" value="ECO:0007669"/>
    <property type="project" value="UniProtKB-SubCell"/>
</dbReference>
<evidence type="ECO:0000256" key="3">
    <source>
        <dbReference type="ARBA" id="ARBA00022553"/>
    </source>
</evidence>
<evidence type="ECO:0000256" key="10">
    <source>
        <dbReference type="ARBA" id="ARBA00023012"/>
    </source>
</evidence>
<dbReference type="InterPro" id="IPR003594">
    <property type="entry name" value="HATPase_dom"/>
</dbReference>
<dbReference type="GO" id="GO:0000155">
    <property type="term" value="F:phosphorelay sensor kinase activity"/>
    <property type="evidence" value="ECO:0007669"/>
    <property type="project" value="InterPro"/>
</dbReference>
<evidence type="ECO:0000256" key="4">
    <source>
        <dbReference type="ARBA" id="ARBA00022679"/>
    </source>
</evidence>
<gene>
    <name evidence="15" type="ORF">FZ040_08240</name>
</gene>
<keyword evidence="8" id="KW-0067">ATP-binding</keyword>
<reference evidence="15 16" key="1">
    <citation type="submission" date="2019-08" db="EMBL/GenBank/DDBJ databases">
        <title>Selenomonas sp. mPRGC5 and Selenomonas sp. mPRGC8 isolated from ruminal fluid of dairy goat (Capra hircus).</title>
        <authorList>
            <person name="Poothong S."/>
            <person name="Nuengjamnong C."/>
            <person name="Tanasupawat S."/>
        </authorList>
    </citation>
    <scope>NUCLEOTIDE SEQUENCE [LARGE SCALE GENOMIC DNA]</scope>
    <source>
        <strain evidence="16">mPRGC5</strain>
    </source>
</reference>
<accession>A0A5D6W412</accession>
<dbReference type="Proteomes" id="UP000323646">
    <property type="component" value="Unassembled WGS sequence"/>
</dbReference>
<feature type="domain" description="HAMP" evidence="14">
    <location>
        <begin position="294"/>
        <end position="346"/>
    </location>
</feature>
<dbReference type="PANTHER" id="PTHR34220:SF11">
    <property type="entry name" value="SENSOR PROTEIN KINASE HPTS"/>
    <property type="match status" value="1"/>
</dbReference>
<keyword evidence="9 13" id="KW-1133">Transmembrane helix</keyword>
<dbReference type="EMBL" id="VTOY01000005">
    <property type="protein sequence ID" value="TYZ22626.1"/>
    <property type="molecule type" value="Genomic_DNA"/>
</dbReference>
<dbReference type="SUPFAM" id="SSF55874">
    <property type="entry name" value="ATPase domain of HSP90 chaperone/DNA topoisomerase II/histidine kinase"/>
    <property type="match status" value="1"/>
</dbReference>
<feature type="transmembrane region" description="Helical" evidence="13">
    <location>
        <begin position="12"/>
        <end position="35"/>
    </location>
</feature>
<sequence length="573" mass="64334">MHQFQDELRQALWKYALLPVLLLTVAGLLLIVVSWQHYVVEDNARHRQQLVSGIQTVMEDGSRRIGRIAEQLDKTPNSIEAIQCDGNSRANVMAAVYPELDSTDTGLGFYLLDNQGKVAAGSRQRLPEGLQDLSGEWGILQRLSESDQLQAELAGDSHRSNRYLLMGKAVRQAGRLEGFILLVMPGSVLQNQLSGGKQDVILLDRFDNLLFPWSQETAEGKVPAAFSHTKASLVHYDQQLFYSTGQEIGHGFAVLSVTPVTNLLSRYVLGAGFLVALFILMVPIIGVSVLRESRGKAKSIDELVEAFAAVKTGDWTHPLKLQPSSGLAVVQESYEHMTRSLQELMKKNEEEAKASVISEIRQLESQFNPHFLFNTLENIKFMVKLDRDAAIRMIKSLSKLLRYSIDNTVRRVSLADDLAYVRGYVEIQQLRFGSRLEYREQIDPQSLGCEIPKLIFQPALENAVKYGADAKGKIAILLQAEFCEDTLQIRIGDQGRGMEPETFARLQALLESEENDSVHMGVYNIHRRIRLMYGKPYGVQVKQREAGGTEVMLVLPILREEGKRNAETGNRRR</sequence>
<dbReference type="GO" id="GO:0005524">
    <property type="term" value="F:ATP binding"/>
    <property type="evidence" value="ECO:0007669"/>
    <property type="project" value="UniProtKB-KW"/>
</dbReference>
<keyword evidence="5 13" id="KW-0812">Transmembrane</keyword>
<evidence type="ECO:0000256" key="2">
    <source>
        <dbReference type="ARBA" id="ARBA00022475"/>
    </source>
</evidence>
<evidence type="ECO:0000259" key="14">
    <source>
        <dbReference type="PROSITE" id="PS50885"/>
    </source>
</evidence>
<evidence type="ECO:0000256" key="5">
    <source>
        <dbReference type="ARBA" id="ARBA00022692"/>
    </source>
</evidence>
<dbReference type="AlphaFoldDB" id="A0A5D6W412"/>
<organism evidence="15 16">
    <name type="scientific">Selenomonas ruminis</name>
    <dbReference type="NCBI Taxonomy" id="2593411"/>
    <lineage>
        <taxon>Bacteria</taxon>
        <taxon>Bacillati</taxon>
        <taxon>Bacillota</taxon>
        <taxon>Negativicutes</taxon>
        <taxon>Selenomonadales</taxon>
        <taxon>Selenomonadaceae</taxon>
        <taxon>Selenomonas</taxon>
    </lineage>
</organism>
<evidence type="ECO:0000256" key="9">
    <source>
        <dbReference type="ARBA" id="ARBA00022989"/>
    </source>
</evidence>
<evidence type="ECO:0000256" key="7">
    <source>
        <dbReference type="ARBA" id="ARBA00022777"/>
    </source>
</evidence>
<proteinExistence type="predicted"/>
<name>A0A5D6W412_9FIRM</name>
<keyword evidence="3" id="KW-0597">Phosphoprotein</keyword>